<dbReference type="OMA" id="WNILLHY"/>
<proteinExistence type="predicted"/>
<name>A0A913ZFX5_PATMI</name>
<protein>
    <recommendedName>
        <fullName evidence="3">Reverse transcriptase domain-containing protein</fullName>
    </recommendedName>
</protein>
<evidence type="ECO:0008006" key="3">
    <source>
        <dbReference type="Google" id="ProtNLM"/>
    </source>
</evidence>
<sequence>MHCPDLIAQASAASPATDVSSDAPTLAEVRRAVRKPKNGRAAGPDGIPPELLKCAAAPNSAALRDLFLRPCPAVLLGTTTYPSPSPPCQQSGFAGRQSTMDAMLALRILSDLHREVKIPLHVAYVDIKAAFDSVEWKALWRTLKATGVPPFLLHLIQAMHEGIVLPLCMSETTSQPPFPPPQASVRAAFSSHLYSAVRSTGY</sequence>
<accession>A0A913ZFX5</accession>
<dbReference type="Proteomes" id="UP000887568">
    <property type="component" value="Unplaced"/>
</dbReference>
<dbReference type="GeneID" id="119723619"/>
<evidence type="ECO:0000313" key="2">
    <source>
        <dbReference type="Proteomes" id="UP000887568"/>
    </source>
</evidence>
<dbReference type="AlphaFoldDB" id="A0A913ZFX5"/>
<dbReference type="EnsemblMetazoa" id="XM_038194406.1">
    <property type="protein sequence ID" value="XP_038050334.1"/>
    <property type="gene ID" value="LOC119723619"/>
</dbReference>
<organism evidence="1 2">
    <name type="scientific">Patiria miniata</name>
    <name type="common">Bat star</name>
    <name type="synonym">Asterina miniata</name>
    <dbReference type="NCBI Taxonomy" id="46514"/>
    <lineage>
        <taxon>Eukaryota</taxon>
        <taxon>Metazoa</taxon>
        <taxon>Echinodermata</taxon>
        <taxon>Eleutherozoa</taxon>
        <taxon>Asterozoa</taxon>
        <taxon>Asteroidea</taxon>
        <taxon>Valvatacea</taxon>
        <taxon>Valvatida</taxon>
        <taxon>Asterinidae</taxon>
        <taxon>Patiria</taxon>
    </lineage>
</organism>
<reference evidence="1" key="1">
    <citation type="submission" date="2022-11" db="UniProtKB">
        <authorList>
            <consortium name="EnsemblMetazoa"/>
        </authorList>
    </citation>
    <scope>IDENTIFICATION</scope>
</reference>
<dbReference type="PANTHER" id="PTHR19446">
    <property type="entry name" value="REVERSE TRANSCRIPTASES"/>
    <property type="match status" value="1"/>
</dbReference>
<keyword evidence="2" id="KW-1185">Reference proteome</keyword>
<dbReference type="OrthoDB" id="5836144at2759"/>
<dbReference type="RefSeq" id="XP_038050334.1">
    <property type="nucleotide sequence ID" value="XM_038194406.1"/>
</dbReference>
<evidence type="ECO:0000313" key="1">
    <source>
        <dbReference type="EnsemblMetazoa" id="XP_038050334.1"/>
    </source>
</evidence>